<gene>
    <name evidence="3" type="primary">ureD</name>
    <name evidence="4" type="ORF">VVD49_20255</name>
</gene>
<organism evidence="4 5">
    <name type="scientific">Uliginosibacterium silvisoli</name>
    <dbReference type="NCBI Taxonomy" id="3114758"/>
    <lineage>
        <taxon>Bacteria</taxon>
        <taxon>Pseudomonadati</taxon>
        <taxon>Pseudomonadota</taxon>
        <taxon>Betaproteobacteria</taxon>
        <taxon>Rhodocyclales</taxon>
        <taxon>Zoogloeaceae</taxon>
        <taxon>Uliginosibacterium</taxon>
    </lineage>
</organism>
<keyword evidence="2 3" id="KW-0143">Chaperone</keyword>
<keyword evidence="5" id="KW-1185">Reference proteome</keyword>
<dbReference type="PANTHER" id="PTHR33643:SF1">
    <property type="entry name" value="UREASE ACCESSORY PROTEIN D"/>
    <property type="match status" value="1"/>
</dbReference>
<dbReference type="PANTHER" id="PTHR33643">
    <property type="entry name" value="UREASE ACCESSORY PROTEIN D"/>
    <property type="match status" value="1"/>
</dbReference>
<evidence type="ECO:0000256" key="3">
    <source>
        <dbReference type="HAMAP-Rule" id="MF_01384"/>
    </source>
</evidence>
<dbReference type="Proteomes" id="UP001331561">
    <property type="component" value="Unassembled WGS sequence"/>
</dbReference>
<sequence length="283" mass="30737">MPPLLTEHQQSSGWQASLELRVERRGKRSALTHNLHKGPLRVQKALHPEGDDVCQILILHPPAGIAGGDQLRLSLDLAQGAHAQLTTPGAGKWYGSLGATATQRIHLDIAENAVLEWLPQEVIVFDRAIADTETTVTLAPGAKAIGWDLVCLGRTASGESFKQGSYRQRFRLQRPDGSPIWRESMHLQGSDAAMSSQLGLADHTVFGTLWLAGIKPDAALLEALRGLSISQGTCGVSALPDVTAVRLVSNSSEAARQYFEAVWALARPYILQRDAVPPRIWRT</sequence>
<evidence type="ECO:0000256" key="2">
    <source>
        <dbReference type="ARBA" id="ARBA00023186"/>
    </source>
</evidence>
<proteinExistence type="inferred from homology"/>
<reference evidence="4 5" key="1">
    <citation type="submission" date="2024-01" db="EMBL/GenBank/DDBJ databases">
        <title>Uliginosibacterium soil sp. nov.</title>
        <authorList>
            <person name="Lv Y."/>
        </authorList>
    </citation>
    <scope>NUCLEOTIDE SEQUENCE [LARGE SCALE GENOMIC DNA]</scope>
    <source>
        <strain evidence="4 5">H3</strain>
    </source>
</reference>
<accession>A0ABU6K8Y6</accession>
<evidence type="ECO:0000313" key="4">
    <source>
        <dbReference type="EMBL" id="MEC5388077.1"/>
    </source>
</evidence>
<dbReference type="RefSeq" id="WP_327601046.1">
    <property type="nucleotide sequence ID" value="NZ_JAYXHS010000004.1"/>
</dbReference>
<evidence type="ECO:0000313" key="5">
    <source>
        <dbReference type="Proteomes" id="UP001331561"/>
    </source>
</evidence>
<comment type="function">
    <text evidence="3">Required for maturation of urease via the functional incorporation of the urease nickel metallocenter.</text>
</comment>
<comment type="subcellular location">
    <subcellularLocation>
        <location evidence="3">Cytoplasm</location>
    </subcellularLocation>
</comment>
<comment type="subunit">
    <text evidence="3">UreD, UreF and UreG form a complex that acts as a GTP-hydrolysis-dependent molecular chaperone, activating the urease apoprotein by helping to assemble the nickel containing metallocenter of UreC. The UreE protein probably delivers the nickel.</text>
</comment>
<comment type="caution">
    <text evidence="4">The sequence shown here is derived from an EMBL/GenBank/DDBJ whole genome shotgun (WGS) entry which is preliminary data.</text>
</comment>
<dbReference type="InterPro" id="IPR002669">
    <property type="entry name" value="UreD"/>
</dbReference>
<protein>
    <recommendedName>
        <fullName evidence="3">Urease accessory protein UreD</fullName>
    </recommendedName>
</protein>
<keyword evidence="3" id="KW-0996">Nickel insertion</keyword>
<dbReference type="HAMAP" id="MF_01384">
    <property type="entry name" value="UreD"/>
    <property type="match status" value="1"/>
</dbReference>
<name>A0ABU6K8Y6_9RHOO</name>
<dbReference type="Pfam" id="PF01774">
    <property type="entry name" value="UreD"/>
    <property type="match status" value="1"/>
</dbReference>
<dbReference type="EMBL" id="JAYXHS010000004">
    <property type="protein sequence ID" value="MEC5388077.1"/>
    <property type="molecule type" value="Genomic_DNA"/>
</dbReference>
<keyword evidence="3" id="KW-0963">Cytoplasm</keyword>
<comment type="similarity">
    <text evidence="1 3">Belongs to the UreD family.</text>
</comment>
<evidence type="ECO:0000256" key="1">
    <source>
        <dbReference type="ARBA" id="ARBA00007177"/>
    </source>
</evidence>